<evidence type="ECO:0000259" key="6">
    <source>
        <dbReference type="Pfam" id="PF00151"/>
    </source>
</evidence>
<dbReference type="PANTHER" id="PTHR11610">
    <property type="entry name" value="LIPASE"/>
    <property type="match status" value="1"/>
</dbReference>
<feature type="domain" description="Lipase" evidence="6">
    <location>
        <begin position="61"/>
        <end position="393"/>
    </location>
</feature>
<keyword evidence="8" id="KW-1185">Reference proteome</keyword>
<name>A0A8I6SBU4_CIMLE</name>
<dbReference type="SUPFAM" id="SSF53474">
    <property type="entry name" value="alpha/beta-Hydrolases"/>
    <property type="match status" value="1"/>
</dbReference>
<dbReference type="GO" id="GO:0016042">
    <property type="term" value="P:lipid catabolic process"/>
    <property type="evidence" value="ECO:0007669"/>
    <property type="project" value="TreeGrafter"/>
</dbReference>
<comment type="similarity">
    <text evidence="2 4">Belongs to the AB hydrolase superfamily. Lipase family.</text>
</comment>
<evidence type="ECO:0000313" key="7">
    <source>
        <dbReference type="EnsemblMetazoa" id="XP_024080837.1"/>
    </source>
</evidence>
<reference evidence="7" key="1">
    <citation type="submission" date="2022-01" db="UniProtKB">
        <authorList>
            <consortium name="EnsemblMetazoa"/>
        </authorList>
    </citation>
    <scope>IDENTIFICATION</scope>
</reference>
<dbReference type="OMA" id="GMCFPME"/>
<dbReference type="AlphaFoldDB" id="A0A8I6SBU4"/>
<dbReference type="PRINTS" id="PR00821">
    <property type="entry name" value="TAGLIPASE"/>
</dbReference>
<protein>
    <recommendedName>
        <fullName evidence="6">Lipase domain-containing protein</fullName>
    </recommendedName>
</protein>
<evidence type="ECO:0000256" key="1">
    <source>
        <dbReference type="ARBA" id="ARBA00004613"/>
    </source>
</evidence>
<keyword evidence="3" id="KW-0964">Secreted</keyword>
<dbReference type="EnsemblMetazoa" id="XM_024225069.1">
    <property type="protein sequence ID" value="XP_024080837.1"/>
    <property type="gene ID" value="LOC106667288"/>
</dbReference>
<accession>A0A8I6SBU4</accession>
<dbReference type="OrthoDB" id="270009at2759"/>
<feature type="signal peptide" evidence="5">
    <location>
        <begin position="1"/>
        <end position="22"/>
    </location>
</feature>
<dbReference type="GO" id="GO:0005615">
    <property type="term" value="C:extracellular space"/>
    <property type="evidence" value="ECO:0007669"/>
    <property type="project" value="TreeGrafter"/>
</dbReference>
<evidence type="ECO:0000256" key="4">
    <source>
        <dbReference type="RuleBase" id="RU004262"/>
    </source>
</evidence>
<sequence>MKCTRTTFIFLAVLLHLPDVLPQGISLTANDEALSMVGKRMTAMIRSRLGRRTERRKKEICYELLGCFPADSPLKKGPQAPSDVETKFFLYTRTTSEELIAYGDDRGSLRASDFRPERPTKFLVHGFKGSGKDRSARAIAAALIEIEDCNVILLDWEKGAAGPSYRLSAANTQLVGRQLTLVLLDLISLGSSPNDIHIIGFSLGAHIAGYAGRSLLSRGIRLARITGLDPASPLFREHFAATSMVSLSGRDAALVDVIHTDGAVVWTEGFGLLKALGHVDFFPNGGRDQPGCAHVFASVIVSHLEGTVNSSTVCNHIRGFQLFLESIATPEEHPCQFRAFPCYSREHFHSGSCFPTSCNVHSTDGSCGMMGFRADKGLARGPLYLVTRDNPPFCGDQLQATVTLSKPIPRPRGFVHLNLHHDGSQTTFKLHTEWVEAAAQQARQLVLPRRMYNGPAVIYRGLAAAPYRSMVPSLNHTSATVVFKPAQKVKDLILFHVRIANMDGQSWSFCGKETFKDSQDDADVGSIRVDLKLGVC</sequence>
<evidence type="ECO:0000256" key="2">
    <source>
        <dbReference type="ARBA" id="ARBA00010701"/>
    </source>
</evidence>
<dbReference type="CDD" id="cd00707">
    <property type="entry name" value="Pancreat_lipase_like"/>
    <property type="match status" value="1"/>
</dbReference>
<dbReference type="KEGG" id="clec:106667288"/>
<dbReference type="PANTHER" id="PTHR11610:SF186">
    <property type="entry name" value="FI22312P1"/>
    <property type="match status" value="1"/>
</dbReference>
<evidence type="ECO:0000313" key="8">
    <source>
        <dbReference type="Proteomes" id="UP000494040"/>
    </source>
</evidence>
<evidence type="ECO:0000256" key="3">
    <source>
        <dbReference type="ARBA" id="ARBA00022525"/>
    </source>
</evidence>
<dbReference type="GeneID" id="106667288"/>
<dbReference type="InterPro" id="IPR000734">
    <property type="entry name" value="TAG_lipase"/>
</dbReference>
<dbReference type="RefSeq" id="XP_024080837.1">
    <property type="nucleotide sequence ID" value="XM_024225069.1"/>
</dbReference>
<organism evidence="7 8">
    <name type="scientific">Cimex lectularius</name>
    <name type="common">Bed bug</name>
    <name type="synonym">Acanthia lectularia</name>
    <dbReference type="NCBI Taxonomy" id="79782"/>
    <lineage>
        <taxon>Eukaryota</taxon>
        <taxon>Metazoa</taxon>
        <taxon>Ecdysozoa</taxon>
        <taxon>Arthropoda</taxon>
        <taxon>Hexapoda</taxon>
        <taxon>Insecta</taxon>
        <taxon>Pterygota</taxon>
        <taxon>Neoptera</taxon>
        <taxon>Paraneoptera</taxon>
        <taxon>Hemiptera</taxon>
        <taxon>Heteroptera</taxon>
        <taxon>Panheteroptera</taxon>
        <taxon>Cimicomorpha</taxon>
        <taxon>Cimicidae</taxon>
        <taxon>Cimex</taxon>
    </lineage>
</organism>
<keyword evidence="5" id="KW-0732">Signal</keyword>
<dbReference type="GO" id="GO:0016298">
    <property type="term" value="F:lipase activity"/>
    <property type="evidence" value="ECO:0007669"/>
    <property type="project" value="InterPro"/>
</dbReference>
<dbReference type="Proteomes" id="UP000494040">
    <property type="component" value="Unassembled WGS sequence"/>
</dbReference>
<comment type="subcellular location">
    <subcellularLocation>
        <location evidence="1">Secreted</location>
    </subcellularLocation>
</comment>
<evidence type="ECO:0000256" key="5">
    <source>
        <dbReference type="SAM" id="SignalP"/>
    </source>
</evidence>
<proteinExistence type="inferred from homology"/>
<feature type="chain" id="PRO_5035198542" description="Lipase domain-containing protein" evidence="5">
    <location>
        <begin position="23"/>
        <end position="536"/>
    </location>
</feature>
<dbReference type="InterPro" id="IPR033906">
    <property type="entry name" value="Lipase_N"/>
</dbReference>
<dbReference type="Pfam" id="PF00151">
    <property type="entry name" value="Lipase"/>
    <property type="match status" value="1"/>
</dbReference>
<dbReference type="Gene3D" id="3.40.50.1820">
    <property type="entry name" value="alpha/beta hydrolase"/>
    <property type="match status" value="1"/>
</dbReference>
<dbReference type="InterPro" id="IPR013818">
    <property type="entry name" value="Lipase"/>
</dbReference>
<dbReference type="InterPro" id="IPR029058">
    <property type="entry name" value="AB_hydrolase_fold"/>
</dbReference>